<evidence type="ECO:0000256" key="3">
    <source>
        <dbReference type="SAM" id="SignalP"/>
    </source>
</evidence>
<dbReference type="SUPFAM" id="SSF56176">
    <property type="entry name" value="FAD-binding/transporter-associated domain-like"/>
    <property type="match status" value="1"/>
</dbReference>
<evidence type="ECO:0000256" key="1">
    <source>
        <dbReference type="ARBA" id="ARBA00005466"/>
    </source>
</evidence>
<protein>
    <submittedName>
        <fullName evidence="5">FAD-binding domain-containing protein</fullName>
    </submittedName>
</protein>
<gene>
    <name evidence="5" type="ORF">NKR19_g8388</name>
</gene>
<dbReference type="Pfam" id="PF01565">
    <property type="entry name" value="FAD_binding_4"/>
    <property type="match status" value="1"/>
</dbReference>
<evidence type="ECO:0000313" key="5">
    <source>
        <dbReference type="EMBL" id="KAJ9136966.1"/>
    </source>
</evidence>
<keyword evidence="3" id="KW-0732">Signal</keyword>
<feature type="signal peptide" evidence="3">
    <location>
        <begin position="1"/>
        <end position="19"/>
    </location>
</feature>
<reference evidence="5" key="1">
    <citation type="submission" date="2022-07" db="EMBL/GenBank/DDBJ databases">
        <title>Fungi with potential for degradation of polypropylene.</title>
        <authorList>
            <person name="Gostincar C."/>
        </authorList>
    </citation>
    <scope>NUCLEOTIDE SEQUENCE</scope>
    <source>
        <strain evidence="5">EXF-13287</strain>
    </source>
</reference>
<dbReference type="InterPro" id="IPR006094">
    <property type="entry name" value="Oxid_FAD_bind_N"/>
</dbReference>
<comment type="caution">
    <text evidence="5">The sequence shown here is derived from an EMBL/GenBank/DDBJ whole genome shotgun (WGS) entry which is preliminary data.</text>
</comment>
<evidence type="ECO:0000259" key="4">
    <source>
        <dbReference type="PROSITE" id="PS51387"/>
    </source>
</evidence>
<dbReference type="Pfam" id="PF08031">
    <property type="entry name" value="BBE"/>
    <property type="match status" value="1"/>
</dbReference>
<dbReference type="Gene3D" id="3.30.465.10">
    <property type="match status" value="2"/>
</dbReference>
<feature type="domain" description="FAD-binding PCMH-type" evidence="4">
    <location>
        <begin position="146"/>
        <end position="325"/>
    </location>
</feature>
<dbReference type="GO" id="GO:0016491">
    <property type="term" value="F:oxidoreductase activity"/>
    <property type="evidence" value="ECO:0007669"/>
    <property type="project" value="UniProtKB-KW"/>
</dbReference>
<dbReference type="PANTHER" id="PTHR13878:SF91">
    <property type="entry name" value="FAD BINDING DOMAIN PROTEIN (AFU_ORTHOLOGUE AFUA_6G12070)-RELATED"/>
    <property type="match status" value="1"/>
</dbReference>
<dbReference type="InterPro" id="IPR050432">
    <property type="entry name" value="FAD-linked_Oxidoreductases_BP"/>
</dbReference>
<dbReference type="InterPro" id="IPR016166">
    <property type="entry name" value="FAD-bd_PCMH"/>
</dbReference>
<dbReference type="InterPro" id="IPR036318">
    <property type="entry name" value="FAD-bd_PCMH-like_sf"/>
</dbReference>
<name>A0AA38VEV1_9PEZI</name>
<dbReference type="AlphaFoldDB" id="A0AA38VEV1"/>
<proteinExistence type="inferred from homology"/>
<dbReference type="InterPro" id="IPR016169">
    <property type="entry name" value="FAD-bd_PCMH_sub2"/>
</dbReference>
<organism evidence="5 6">
    <name type="scientific">Coniochaeta hoffmannii</name>
    <dbReference type="NCBI Taxonomy" id="91930"/>
    <lineage>
        <taxon>Eukaryota</taxon>
        <taxon>Fungi</taxon>
        <taxon>Dikarya</taxon>
        <taxon>Ascomycota</taxon>
        <taxon>Pezizomycotina</taxon>
        <taxon>Sordariomycetes</taxon>
        <taxon>Sordariomycetidae</taxon>
        <taxon>Coniochaetales</taxon>
        <taxon>Coniochaetaceae</taxon>
        <taxon>Coniochaeta</taxon>
    </lineage>
</organism>
<evidence type="ECO:0000313" key="6">
    <source>
        <dbReference type="Proteomes" id="UP001174691"/>
    </source>
</evidence>
<comment type="similarity">
    <text evidence="1">Belongs to the oxygen-dependent FAD-linked oxidoreductase family.</text>
</comment>
<feature type="chain" id="PRO_5041385853" evidence="3">
    <location>
        <begin position="20"/>
        <end position="657"/>
    </location>
</feature>
<keyword evidence="2" id="KW-0560">Oxidoreductase</keyword>
<dbReference type="PANTHER" id="PTHR13878">
    <property type="entry name" value="GULONOLACTONE OXIDASE"/>
    <property type="match status" value="1"/>
</dbReference>
<dbReference type="EMBL" id="JANBVN010000168">
    <property type="protein sequence ID" value="KAJ9136966.1"/>
    <property type="molecule type" value="Genomic_DNA"/>
</dbReference>
<evidence type="ECO:0000256" key="2">
    <source>
        <dbReference type="ARBA" id="ARBA00023002"/>
    </source>
</evidence>
<accession>A0AA38VEV1</accession>
<dbReference type="PROSITE" id="PS51387">
    <property type="entry name" value="FAD_PCMH"/>
    <property type="match status" value="1"/>
</dbReference>
<sequence length="657" mass="71511">MPSSILWLTFGLLIQLIEAVNFPFEQIQLTAEDVAINQDVGFGNASLETEYRGPPCKAFPGGPDWPTEEEWSAVNDTIDGVLLKPAPLASACYTGQSYDASRCRYLLSPMSGVRRAYLDDPLSVLTQWPQGTTCLPSLDPGGRCTQGGFPVYVANVTTVKHIQAAVNFARNKNVRLVIKNTGHDFGGRNVGAGSLSIWTHHLKSFEYLTNYTMGNYTGMAVRFGSGLETQELFNYMALHNITVVAAGPGTVGANGGWFGYGGHGNLASYYGLGSDQALSLEVVTADGRLVTTDPFTNPDLFYALRGGGAGTWGIVTSVVMKAYPPVYTVAQSVTFSLGSSGSPAFNFSGWGNFTGSGNGTFNFTGFGNTSFFPPAPSALTDPEVFWKGISVYYKSTKMIAEAGGIAFSYIYPLGNQTFTFTGSNTFPGMTAGQVSELMQPLYAELNSVGINITQPKFLLPTRYGSRRGLSGASPSNTRYRSRFFPRANWDDPGLWNRTVAAIRLAVEEGGYTFHGNCHAATTDVAGWPGRHSAVNPAWRKSIMHAMLMGEQPLGMSASEAQAEQRRIQQYLDVWRQLTPGSGSYMNEGDPEEPNWQESFYGENYPKLLAIKRAWDPWGLFWATTTVGSEVWEVETADGYPGSQNGRLCRMADSQERR</sequence>
<dbReference type="InterPro" id="IPR012951">
    <property type="entry name" value="BBE"/>
</dbReference>
<dbReference type="GO" id="GO:0071949">
    <property type="term" value="F:FAD binding"/>
    <property type="evidence" value="ECO:0007669"/>
    <property type="project" value="InterPro"/>
</dbReference>
<dbReference type="Proteomes" id="UP001174691">
    <property type="component" value="Unassembled WGS sequence"/>
</dbReference>
<keyword evidence="6" id="KW-1185">Reference proteome</keyword>